<dbReference type="Pfam" id="PF00005">
    <property type="entry name" value="ABC_tran"/>
    <property type="match status" value="1"/>
</dbReference>
<dbReference type="PROSITE" id="PS50893">
    <property type="entry name" value="ABC_TRANSPORTER_2"/>
    <property type="match status" value="1"/>
</dbReference>
<dbReference type="EMBL" id="BACD03000038">
    <property type="protein sequence ID" value="GAO50874.1"/>
    <property type="molecule type" value="Genomic_DNA"/>
</dbReference>
<keyword evidence="3 11" id="KW-0812">Transmembrane</keyword>
<dbReference type="CDD" id="cd18573">
    <property type="entry name" value="ABC_6TM_ABCB10_like"/>
    <property type="match status" value="1"/>
</dbReference>
<feature type="transmembrane region" description="Helical" evidence="11">
    <location>
        <begin position="185"/>
        <end position="211"/>
    </location>
</feature>
<evidence type="ECO:0000256" key="3">
    <source>
        <dbReference type="ARBA" id="ARBA00022692"/>
    </source>
</evidence>
<gene>
    <name evidence="14" type="ORF">G7K_4993-t1</name>
</gene>
<reference evidence="14 15" key="2">
    <citation type="journal article" date="2014" name="J. Gen. Appl. Microbiol.">
        <title>The early diverging ascomycetous budding yeast Saitoella complicata has three histone deacetylases belonging to the Clr6, Hos2, and Rpd3 lineages.</title>
        <authorList>
            <person name="Nishida H."/>
            <person name="Matsumoto T."/>
            <person name="Kondo S."/>
            <person name="Hamamoto M."/>
            <person name="Yoshikawa H."/>
        </authorList>
    </citation>
    <scope>NUCLEOTIDE SEQUENCE [LARGE SCALE GENOMIC DNA]</scope>
    <source>
        <strain evidence="14 15">NRRL Y-17804</strain>
    </source>
</reference>
<dbReference type="PROSITE" id="PS51257">
    <property type="entry name" value="PROKAR_LIPOPROTEIN"/>
    <property type="match status" value="1"/>
</dbReference>
<dbReference type="PIRSF" id="PIRSF002773">
    <property type="entry name" value="ABC_prm/ATPase_B"/>
    <property type="match status" value="1"/>
</dbReference>
<dbReference type="Pfam" id="PF00664">
    <property type="entry name" value="ABC_membrane"/>
    <property type="match status" value="1"/>
</dbReference>
<dbReference type="PANTHER" id="PTHR43394:SF1">
    <property type="entry name" value="ATP-BINDING CASSETTE SUB-FAMILY B MEMBER 10, MITOCHONDRIAL"/>
    <property type="match status" value="1"/>
</dbReference>
<dbReference type="Proteomes" id="UP000033140">
    <property type="component" value="Unassembled WGS sequence"/>
</dbReference>
<dbReference type="InterPro" id="IPR027417">
    <property type="entry name" value="P-loop_NTPase"/>
</dbReference>
<dbReference type="STRING" id="698492.A0A0E9NM19"/>
<comment type="similarity">
    <text evidence="2">Belongs to the ABC transporter superfamily. ABCB family. Multidrug resistance exporter (TC 3.A.1.201) subfamily.</text>
</comment>
<reference evidence="14 15" key="1">
    <citation type="journal article" date="2011" name="J. Gen. Appl. Microbiol.">
        <title>Draft genome sequencing of the enigmatic yeast Saitoella complicata.</title>
        <authorList>
            <person name="Nishida H."/>
            <person name="Hamamoto M."/>
            <person name="Sugiyama J."/>
        </authorList>
    </citation>
    <scope>NUCLEOTIDE SEQUENCE [LARGE SCALE GENOMIC DNA]</scope>
    <source>
        <strain evidence="14 15">NRRL Y-17804</strain>
    </source>
</reference>
<dbReference type="Gene3D" id="1.20.1560.10">
    <property type="entry name" value="ABC transporter type 1, transmembrane domain"/>
    <property type="match status" value="1"/>
</dbReference>
<evidence type="ECO:0000256" key="10">
    <source>
        <dbReference type="ARBA" id="ARBA00023136"/>
    </source>
</evidence>
<dbReference type="SUPFAM" id="SSF52540">
    <property type="entry name" value="P-loop containing nucleoside triphosphate hydrolases"/>
    <property type="match status" value="1"/>
</dbReference>
<dbReference type="CDD" id="cd03249">
    <property type="entry name" value="ABC_MTABC3_MDL1_MDL2"/>
    <property type="match status" value="1"/>
</dbReference>
<evidence type="ECO:0000256" key="5">
    <source>
        <dbReference type="ARBA" id="ARBA00022792"/>
    </source>
</evidence>
<reference evidence="14 15" key="3">
    <citation type="journal article" date="2015" name="Genome Announc.">
        <title>Draft Genome Sequence of the Archiascomycetous Yeast Saitoella complicata.</title>
        <authorList>
            <person name="Yamauchi K."/>
            <person name="Kondo S."/>
            <person name="Hamamoto M."/>
            <person name="Takahashi Y."/>
            <person name="Ogura Y."/>
            <person name="Hayashi T."/>
            <person name="Nishida H."/>
        </authorList>
    </citation>
    <scope>NUCLEOTIDE SEQUENCE [LARGE SCALE GENOMIC DNA]</scope>
    <source>
        <strain evidence="14 15">NRRL Y-17804</strain>
    </source>
</reference>
<evidence type="ECO:0000313" key="15">
    <source>
        <dbReference type="Proteomes" id="UP000033140"/>
    </source>
</evidence>
<dbReference type="GO" id="GO:0090374">
    <property type="term" value="P:oligopeptide export from mitochondrion"/>
    <property type="evidence" value="ECO:0007669"/>
    <property type="project" value="TreeGrafter"/>
</dbReference>
<dbReference type="FunFam" id="3.40.50.300:FF:000251">
    <property type="entry name" value="ABC transporter B family member 19"/>
    <property type="match status" value="1"/>
</dbReference>
<sequence length="709" mass="76937">MLGALRPPLTPWFTTSCGKALSGFAPKATGLARPIPLRSIDVTPSAHLLQLRLSFTLVRRRFATSAISCNTNRPPEPLKTKDTQLDKSPHDEFARSEKAEQAAQINLSAKLTDRTETTSRANLGEVRRLLSLAKPELKPLLLAILLMSIASGVAMSIPFSIGKIIDTATSADPSQRILGLTLPQFYGGLAGIFVLGSVCNFGRVLLLRIVGERVVARTRARLFERTLAQDGEFFDANRHGDIISRLSSDTTIVGKAITQNVSDGLRAVVQASAAFGMMGYVSLQLTGIMTFIVPPIAIAAIFYGRYVRDLSKKTQKALGDLTKVSEERLGNVRTAQSFSGEVMEVRRYNERIREIFQLAKREATASGLFFSSNGLAGNATVLAVLGIGGRMVADGTITVGELSSFMLYTAYAGFSMVGLSSFYSELMKGVGAASRLFELLDRKPSIKTTAGLKLDHLKGHIHFKDVKFAYPTRPAVTIFNRLSFEILPGRNYAIVGPSGGGKSTISALIQRFYDPLDGQILIDEHDIRTLNLKHLRRQLSLVSQEPVLFSGTIAENISYGKPGASFNEIVEAARKANCRFIADFPDGFETKVGPRGTQLSGGQKQRIAIARALIRNPAVLIMDEATSALDARSESLVNEALQNIMAGDLTTITIAHRLATIRRADSIIVLSPNGDVAEQGTFDELIAKDGAFARLMEFQLDNGVGQSKR</sequence>
<dbReference type="Gene3D" id="3.40.50.300">
    <property type="entry name" value="P-loop containing nucleotide triphosphate hydrolases"/>
    <property type="match status" value="1"/>
</dbReference>
<evidence type="ECO:0000256" key="2">
    <source>
        <dbReference type="ARBA" id="ARBA00007577"/>
    </source>
</evidence>
<dbReference type="GO" id="GO:0005743">
    <property type="term" value="C:mitochondrial inner membrane"/>
    <property type="evidence" value="ECO:0007669"/>
    <property type="project" value="TreeGrafter"/>
</dbReference>
<dbReference type="InterPro" id="IPR011527">
    <property type="entry name" value="ABC1_TM_dom"/>
</dbReference>
<name>A0A0E9NM19_SAICN</name>
<dbReference type="PROSITE" id="PS00211">
    <property type="entry name" value="ABC_TRANSPORTER_1"/>
    <property type="match status" value="1"/>
</dbReference>
<evidence type="ECO:0000256" key="11">
    <source>
        <dbReference type="SAM" id="Phobius"/>
    </source>
</evidence>
<evidence type="ECO:0000313" key="14">
    <source>
        <dbReference type="EMBL" id="GAO50874.1"/>
    </source>
</evidence>
<evidence type="ECO:0000256" key="4">
    <source>
        <dbReference type="ARBA" id="ARBA00022741"/>
    </source>
</evidence>
<keyword evidence="9" id="KW-0496">Mitochondrion</keyword>
<feature type="transmembrane region" description="Helical" evidence="11">
    <location>
        <begin position="140"/>
        <end position="165"/>
    </location>
</feature>
<accession>A0A0E9NM19</accession>
<comment type="subcellular location">
    <subcellularLocation>
        <location evidence="1">Membrane</location>
        <topology evidence="1">Multi-pass membrane protein</topology>
    </subcellularLocation>
</comment>
<evidence type="ECO:0000256" key="8">
    <source>
        <dbReference type="ARBA" id="ARBA00022989"/>
    </source>
</evidence>
<dbReference type="OrthoDB" id="6500128at2759"/>
<feature type="domain" description="ABC transmembrane type-1" evidence="13">
    <location>
        <begin position="141"/>
        <end position="428"/>
    </location>
</feature>
<evidence type="ECO:0000256" key="6">
    <source>
        <dbReference type="ARBA" id="ARBA00022840"/>
    </source>
</evidence>
<feature type="transmembrane region" description="Helical" evidence="11">
    <location>
        <begin position="405"/>
        <end position="426"/>
    </location>
</feature>
<evidence type="ECO:0000256" key="9">
    <source>
        <dbReference type="ARBA" id="ARBA00023128"/>
    </source>
</evidence>
<dbReference type="InterPro" id="IPR039421">
    <property type="entry name" value="Type_1_exporter"/>
</dbReference>
<dbReference type="GO" id="GO:0015421">
    <property type="term" value="F:ABC-type oligopeptide transporter activity"/>
    <property type="evidence" value="ECO:0007669"/>
    <property type="project" value="TreeGrafter"/>
</dbReference>
<proteinExistence type="inferred from homology"/>
<keyword evidence="7" id="KW-0809">Transit peptide</keyword>
<dbReference type="GO" id="GO:0016887">
    <property type="term" value="F:ATP hydrolysis activity"/>
    <property type="evidence" value="ECO:0007669"/>
    <property type="project" value="InterPro"/>
</dbReference>
<evidence type="ECO:0000256" key="7">
    <source>
        <dbReference type="ARBA" id="ARBA00022946"/>
    </source>
</evidence>
<dbReference type="SUPFAM" id="SSF90123">
    <property type="entry name" value="ABC transporter transmembrane region"/>
    <property type="match status" value="1"/>
</dbReference>
<evidence type="ECO:0000256" key="1">
    <source>
        <dbReference type="ARBA" id="ARBA00004141"/>
    </source>
</evidence>
<feature type="transmembrane region" description="Helical" evidence="11">
    <location>
        <begin position="368"/>
        <end position="393"/>
    </location>
</feature>
<dbReference type="GO" id="GO:0005524">
    <property type="term" value="F:ATP binding"/>
    <property type="evidence" value="ECO:0007669"/>
    <property type="project" value="UniProtKB-KW"/>
</dbReference>
<keyword evidence="10 11" id="KW-0472">Membrane</keyword>
<dbReference type="InterPro" id="IPR003593">
    <property type="entry name" value="AAA+_ATPase"/>
</dbReference>
<keyword evidence="5" id="KW-0999">Mitochondrion inner membrane</keyword>
<keyword evidence="4" id="KW-0547">Nucleotide-binding</keyword>
<dbReference type="PANTHER" id="PTHR43394">
    <property type="entry name" value="ATP-DEPENDENT PERMEASE MDL1, MITOCHONDRIAL"/>
    <property type="match status" value="1"/>
</dbReference>
<evidence type="ECO:0000259" key="13">
    <source>
        <dbReference type="PROSITE" id="PS50929"/>
    </source>
</evidence>
<comment type="caution">
    <text evidence="14">The sequence shown here is derived from an EMBL/GenBank/DDBJ whole genome shotgun (WGS) entry which is preliminary data.</text>
</comment>
<dbReference type="RefSeq" id="XP_019024807.1">
    <property type="nucleotide sequence ID" value="XM_019171763.1"/>
</dbReference>
<feature type="transmembrane region" description="Helical" evidence="11">
    <location>
        <begin position="288"/>
        <end position="306"/>
    </location>
</feature>
<protein>
    <submittedName>
        <fullName evidence="14">Uncharacterized protein</fullName>
    </submittedName>
</protein>
<dbReference type="FunFam" id="1.20.1560.10:FF:000048">
    <property type="entry name" value="ATP-binding cassette sub-family B member 10, mitochondrial"/>
    <property type="match status" value="1"/>
</dbReference>
<dbReference type="InterPro" id="IPR017871">
    <property type="entry name" value="ABC_transporter-like_CS"/>
</dbReference>
<dbReference type="InterPro" id="IPR003439">
    <property type="entry name" value="ABC_transporter-like_ATP-bd"/>
</dbReference>
<keyword evidence="15" id="KW-1185">Reference proteome</keyword>
<feature type="domain" description="ABC transporter" evidence="12">
    <location>
        <begin position="461"/>
        <end position="698"/>
    </location>
</feature>
<dbReference type="InterPro" id="IPR036640">
    <property type="entry name" value="ABC1_TM_sf"/>
</dbReference>
<evidence type="ECO:0000259" key="12">
    <source>
        <dbReference type="PROSITE" id="PS50893"/>
    </source>
</evidence>
<keyword evidence="6" id="KW-0067">ATP-binding</keyword>
<dbReference type="PROSITE" id="PS50929">
    <property type="entry name" value="ABC_TM1F"/>
    <property type="match status" value="1"/>
</dbReference>
<dbReference type="OMA" id="MYTGHTL"/>
<keyword evidence="8 11" id="KW-1133">Transmembrane helix</keyword>
<dbReference type="AlphaFoldDB" id="A0A0E9NM19"/>
<organism evidence="14 15">
    <name type="scientific">Saitoella complicata (strain BCRC 22490 / CBS 7301 / JCM 7358 / NBRC 10748 / NRRL Y-17804)</name>
    <dbReference type="NCBI Taxonomy" id="698492"/>
    <lineage>
        <taxon>Eukaryota</taxon>
        <taxon>Fungi</taxon>
        <taxon>Dikarya</taxon>
        <taxon>Ascomycota</taxon>
        <taxon>Taphrinomycotina</taxon>
        <taxon>Taphrinomycotina incertae sedis</taxon>
        <taxon>Saitoella</taxon>
    </lineage>
</organism>
<dbReference type="SMART" id="SM00382">
    <property type="entry name" value="AAA"/>
    <property type="match status" value="1"/>
</dbReference>